<feature type="binding site" evidence="8">
    <location>
        <position position="76"/>
    </location>
    <ligand>
        <name>Zn(2+)</name>
        <dbReference type="ChEBI" id="CHEBI:29105"/>
        <note>catalytic</note>
    </ligand>
</feature>
<dbReference type="SUPFAM" id="SSF53927">
    <property type="entry name" value="Cytidine deaminase-like"/>
    <property type="match status" value="1"/>
</dbReference>
<dbReference type="HOGENOM" id="CLU_025810_3_0_6"/>
<dbReference type="InterPro" id="IPR028883">
    <property type="entry name" value="tRNA_aden_deaminase"/>
</dbReference>
<dbReference type="InterPro" id="IPR016193">
    <property type="entry name" value="Cytidine_deaminase-like"/>
</dbReference>
<dbReference type="KEGG" id="wgl:WIGMOR_0646"/>
<dbReference type="EMBL" id="CP003315">
    <property type="protein sequence ID" value="AFA41458.1"/>
    <property type="molecule type" value="Genomic_DNA"/>
</dbReference>
<dbReference type="InterPro" id="IPR016192">
    <property type="entry name" value="APOBEC/CMP_deaminase_Zn-bd"/>
</dbReference>
<keyword evidence="6 8" id="KW-0862">Zinc</keyword>
<keyword evidence="3 8" id="KW-0819">tRNA processing</keyword>
<dbReference type="CDD" id="cd01285">
    <property type="entry name" value="nucleoside_deaminase"/>
    <property type="match status" value="1"/>
</dbReference>
<evidence type="ECO:0000256" key="1">
    <source>
        <dbReference type="ARBA" id="ARBA00010669"/>
    </source>
</evidence>
<evidence type="ECO:0000256" key="6">
    <source>
        <dbReference type="ARBA" id="ARBA00022833"/>
    </source>
</evidence>
<evidence type="ECO:0000256" key="5">
    <source>
        <dbReference type="ARBA" id="ARBA00022801"/>
    </source>
</evidence>
<evidence type="ECO:0000256" key="8">
    <source>
        <dbReference type="HAMAP-Rule" id="MF_00972"/>
    </source>
</evidence>
<dbReference type="HAMAP" id="MF_00972">
    <property type="entry name" value="tRNA_aden_deaminase"/>
    <property type="match status" value="1"/>
</dbReference>
<keyword evidence="5 8" id="KW-0378">Hydrolase</keyword>
<name>H6Q5H5_WIGGL</name>
<dbReference type="NCBIfam" id="NF008113">
    <property type="entry name" value="PRK10860.1"/>
    <property type="match status" value="1"/>
</dbReference>
<dbReference type="GO" id="GO:0002100">
    <property type="term" value="P:tRNA wobble adenosine to inosine editing"/>
    <property type="evidence" value="ECO:0007669"/>
    <property type="project" value="UniProtKB-UniRule"/>
</dbReference>
<evidence type="ECO:0000256" key="4">
    <source>
        <dbReference type="ARBA" id="ARBA00022723"/>
    </source>
</evidence>
<dbReference type="GO" id="GO:0008270">
    <property type="term" value="F:zinc ion binding"/>
    <property type="evidence" value="ECO:0007669"/>
    <property type="project" value="UniProtKB-UniRule"/>
</dbReference>
<keyword evidence="11" id="KW-1185">Reference proteome</keyword>
<dbReference type="GO" id="GO:0052717">
    <property type="term" value="F:tRNA-specific adenosine-34 deaminase activity"/>
    <property type="evidence" value="ECO:0007669"/>
    <property type="project" value="UniProtKB-UniRule"/>
</dbReference>
<evidence type="ECO:0000313" key="10">
    <source>
        <dbReference type="EMBL" id="AFA41458.1"/>
    </source>
</evidence>
<accession>H6Q5H5</accession>
<dbReference type="PANTHER" id="PTHR11079">
    <property type="entry name" value="CYTOSINE DEAMINASE FAMILY MEMBER"/>
    <property type="match status" value="1"/>
</dbReference>
<dbReference type="InterPro" id="IPR058535">
    <property type="entry name" value="MafB19-deam"/>
</dbReference>
<feature type="binding site" evidence="8">
    <location>
        <position position="46"/>
    </location>
    <ligand>
        <name>Zn(2+)</name>
        <dbReference type="ChEBI" id="CHEBI:29105"/>
        <note>catalytic</note>
    </ligand>
</feature>
<dbReference type="EC" id="3.5.4.33" evidence="8"/>
<evidence type="ECO:0000259" key="9">
    <source>
        <dbReference type="PROSITE" id="PS51747"/>
    </source>
</evidence>
<evidence type="ECO:0000256" key="7">
    <source>
        <dbReference type="ARBA" id="ARBA00048045"/>
    </source>
</evidence>
<proteinExistence type="inferred from homology"/>
<feature type="active site" description="Proton donor" evidence="8">
    <location>
        <position position="48"/>
    </location>
</feature>
<reference evidence="10 11" key="1">
    <citation type="journal article" date="2012" name="MBio">
        <title>Insight into the transmission biology and species-specific functional capabilities of tsetse (Diptera: glossinidae) obligate symbiont wigglesworthia.</title>
        <authorList>
            <person name="Rio R.V."/>
            <person name="Symula R.E."/>
            <person name="Wang J."/>
            <person name="Lohs C."/>
            <person name="Wu Y.N."/>
            <person name="Snyder A.K."/>
            <person name="Bjornson R.D."/>
            <person name="Oshima K."/>
            <person name="Biehl B.S."/>
            <person name="Perna N.T."/>
            <person name="Hattori M."/>
            <person name="Aksoy S."/>
        </authorList>
    </citation>
    <scope>NUCLEOTIDE SEQUENCE [LARGE SCALE GENOMIC DNA]</scope>
    <source>
        <strain evidence="10">WGM</strain>
    </source>
</reference>
<comment type="similarity">
    <text evidence="1">Belongs to the cytidine and deoxycytidylate deaminase family. ADAT2 subfamily.</text>
</comment>
<dbReference type="eggNOG" id="COG0590">
    <property type="taxonomic scope" value="Bacteria"/>
</dbReference>
<protein>
    <recommendedName>
        <fullName evidence="8">tRNA-specific adenosine deaminase</fullName>
        <ecNumber evidence="8">3.5.4.33</ecNumber>
    </recommendedName>
</protein>
<keyword evidence="4 8" id="KW-0479">Metal-binding</keyword>
<comment type="cofactor">
    <cofactor evidence="8">
        <name>Zn(2+)</name>
        <dbReference type="ChEBI" id="CHEBI:29105"/>
    </cofactor>
    <text evidence="8">Binds 1 zinc ion per subunit.</text>
</comment>
<dbReference type="OrthoDB" id="9802676at2"/>
<evidence type="ECO:0000256" key="3">
    <source>
        <dbReference type="ARBA" id="ARBA00022694"/>
    </source>
</evidence>
<dbReference type="PROSITE" id="PS00903">
    <property type="entry name" value="CYT_DCMP_DEAMINASES_1"/>
    <property type="match status" value="1"/>
</dbReference>
<dbReference type="Gene3D" id="3.40.140.10">
    <property type="entry name" value="Cytidine Deaminase, domain 2"/>
    <property type="match status" value="1"/>
</dbReference>
<dbReference type="Pfam" id="PF14437">
    <property type="entry name" value="MafB19-deam"/>
    <property type="match status" value="1"/>
</dbReference>
<dbReference type="Proteomes" id="UP000009061">
    <property type="component" value="Chromosome"/>
</dbReference>
<gene>
    <name evidence="8 10" type="primary">tadA</name>
    <name evidence="10" type="synonym">yfhC</name>
    <name evidence="10" type="ORF">WIGMOR_0646</name>
</gene>
<comment type="function">
    <text evidence="8">Catalyzes the deamination of adenosine to inosine at the wobble position 34 of tRNA(Arg2).</text>
</comment>
<comment type="subunit">
    <text evidence="2 8">Homodimer.</text>
</comment>
<feature type="domain" description="CMP/dCMP-type deaminase" evidence="9">
    <location>
        <begin position="1"/>
        <end position="116"/>
    </location>
</feature>
<evidence type="ECO:0000313" key="11">
    <source>
        <dbReference type="Proteomes" id="UP000009061"/>
    </source>
</evidence>
<dbReference type="PANTHER" id="PTHR11079:SF202">
    <property type="entry name" value="TRNA-SPECIFIC ADENOSINE DEAMINASE"/>
    <property type="match status" value="1"/>
</dbReference>
<evidence type="ECO:0000256" key="2">
    <source>
        <dbReference type="ARBA" id="ARBA00011738"/>
    </source>
</evidence>
<organism evidence="10 11">
    <name type="scientific">Wigglesworthia glossinidia endosymbiont of Glossina morsitans morsitans</name>
    <name type="common">Yale colony</name>
    <dbReference type="NCBI Taxonomy" id="1142511"/>
    <lineage>
        <taxon>Bacteria</taxon>
        <taxon>Pseudomonadati</taxon>
        <taxon>Pseudomonadota</taxon>
        <taxon>Gammaproteobacteria</taxon>
        <taxon>Enterobacterales</taxon>
        <taxon>Erwiniaceae</taxon>
        <taxon>Wigglesworthia</taxon>
    </lineage>
</organism>
<feature type="binding site" evidence="8">
    <location>
        <position position="79"/>
    </location>
    <ligand>
        <name>Zn(2+)</name>
        <dbReference type="ChEBI" id="CHEBI:29105"/>
        <note>catalytic</note>
    </ligand>
</feature>
<dbReference type="InterPro" id="IPR002125">
    <property type="entry name" value="CMP_dCMP_dom"/>
</dbReference>
<comment type="catalytic activity">
    <reaction evidence="7 8">
        <text>adenosine(34) in tRNA + H2O + H(+) = inosine(34) in tRNA + NH4(+)</text>
        <dbReference type="Rhea" id="RHEA:43168"/>
        <dbReference type="Rhea" id="RHEA-COMP:10373"/>
        <dbReference type="Rhea" id="RHEA-COMP:10374"/>
        <dbReference type="ChEBI" id="CHEBI:15377"/>
        <dbReference type="ChEBI" id="CHEBI:15378"/>
        <dbReference type="ChEBI" id="CHEBI:28938"/>
        <dbReference type="ChEBI" id="CHEBI:74411"/>
        <dbReference type="ChEBI" id="CHEBI:82852"/>
        <dbReference type="EC" id="3.5.4.33"/>
    </reaction>
</comment>
<dbReference type="STRING" id="1142511.WIGMOR_0646"/>
<dbReference type="PROSITE" id="PS51747">
    <property type="entry name" value="CYT_DCMP_DEAMINASES_2"/>
    <property type="match status" value="1"/>
</dbReference>
<sequence>MSHAIFLAHQASNMQEVPIGSVVVLNNKIIGEGWNQSISRQDPSAHAEIIALRQAAKYMSNYRLINAEIYTTIEPCIMCIGAIINARIDRLIFGARKKNRKNLFIEKLLNSNESNHHFVLTEGVLAKECSEAMHNFFYCRRIKY</sequence>
<dbReference type="AlphaFoldDB" id="H6Q5H5"/>